<dbReference type="EMBL" id="AVOT02057811">
    <property type="protein sequence ID" value="MBW0551849.1"/>
    <property type="molecule type" value="Genomic_DNA"/>
</dbReference>
<name>A0A9Q3IXL8_9BASI</name>
<accession>A0A9Q3IXL8</accession>
<evidence type="ECO:0000256" key="2">
    <source>
        <dbReference type="SAM" id="MobiDB-lite"/>
    </source>
</evidence>
<organism evidence="3 4">
    <name type="scientific">Austropuccinia psidii MF-1</name>
    <dbReference type="NCBI Taxonomy" id="1389203"/>
    <lineage>
        <taxon>Eukaryota</taxon>
        <taxon>Fungi</taxon>
        <taxon>Dikarya</taxon>
        <taxon>Basidiomycota</taxon>
        <taxon>Pucciniomycotina</taxon>
        <taxon>Pucciniomycetes</taxon>
        <taxon>Pucciniales</taxon>
        <taxon>Sphaerophragmiaceae</taxon>
        <taxon>Austropuccinia</taxon>
    </lineage>
</organism>
<evidence type="ECO:0000313" key="3">
    <source>
        <dbReference type="EMBL" id="MBW0551849.1"/>
    </source>
</evidence>
<feature type="region of interest" description="Disordered" evidence="2">
    <location>
        <begin position="1"/>
        <end position="129"/>
    </location>
</feature>
<keyword evidence="1" id="KW-0175">Coiled coil</keyword>
<proteinExistence type="predicted"/>
<evidence type="ECO:0000313" key="4">
    <source>
        <dbReference type="Proteomes" id="UP000765509"/>
    </source>
</evidence>
<comment type="caution">
    <text evidence="3">The sequence shown here is derived from an EMBL/GenBank/DDBJ whole genome shotgun (WGS) entry which is preliminary data.</text>
</comment>
<feature type="compositionally biased region" description="Basic and acidic residues" evidence="2">
    <location>
        <begin position="1"/>
        <end position="20"/>
    </location>
</feature>
<dbReference type="AlphaFoldDB" id="A0A9Q3IXL8"/>
<feature type="compositionally biased region" description="Polar residues" evidence="2">
    <location>
        <begin position="62"/>
        <end position="86"/>
    </location>
</feature>
<evidence type="ECO:0000256" key="1">
    <source>
        <dbReference type="SAM" id="Coils"/>
    </source>
</evidence>
<protein>
    <submittedName>
        <fullName evidence="3">Uncharacterized protein</fullName>
    </submittedName>
</protein>
<reference evidence="3" key="1">
    <citation type="submission" date="2021-03" db="EMBL/GenBank/DDBJ databases">
        <title>Draft genome sequence of rust myrtle Austropuccinia psidii MF-1, a brazilian biotype.</title>
        <authorList>
            <person name="Quecine M.C."/>
            <person name="Pachon D.M.R."/>
            <person name="Bonatelli M.L."/>
            <person name="Correr F.H."/>
            <person name="Franceschini L.M."/>
            <person name="Leite T.F."/>
            <person name="Margarido G.R.A."/>
            <person name="Almeida C.A."/>
            <person name="Ferrarezi J.A."/>
            <person name="Labate C.A."/>
        </authorList>
    </citation>
    <scope>NUCLEOTIDE SEQUENCE</scope>
    <source>
        <strain evidence="3">MF-1</strain>
    </source>
</reference>
<sequence length="221" mass="24847">HHEPISSSEEVHGARKERGTSKGLDTHVFQRKSPTDKILVEKPEKVIRGLEEIGPGKAKQPSGRSPSLHKPNSASKNSKQAQSNPKEQPDGKVKDQVKQALPTELQYSQEREESHGQCVQYGKNSDGIQKQGRGKIEQIFSEEVDLVKQLKELRIQVQNLENSIAHNAALFQEQLEKSDKSRLELKEDIQSSNNNCHRSSYGSKSGLALRKQELTWRAPNE</sequence>
<feature type="non-terminal residue" evidence="3">
    <location>
        <position position="1"/>
    </location>
</feature>
<feature type="compositionally biased region" description="Basic and acidic residues" evidence="2">
    <location>
        <begin position="33"/>
        <end position="51"/>
    </location>
</feature>
<feature type="coiled-coil region" evidence="1">
    <location>
        <begin position="143"/>
        <end position="170"/>
    </location>
</feature>
<keyword evidence="4" id="KW-1185">Reference proteome</keyword>
<feature type="compositionally biased region" description="Basic and acidic residues" evidence="2">
    <location>
        <begin position="87"/>
        <end position="97"/>
    </location>
</feature>
<gene>
    <name evidence="3" type="ORF">O181_091564</name>
</gene>
<dbReference type="Proteomes" id="UP000765509">
    <property type="component" value="Unassembled WGS sequence"/>
</dbReference>